<dbReference type="STRING" id="311334.SAMN05421846_104110"/>
<dbReference type="AlphaFoldDB" id="A0A1G8HWV5"/>
<protein>
    <recommendedName>
        <fullName evidence="3">Restriction endonuclease</fullName>
    </recommendedName>
</protein>
<dbReference type="InterPro" id="IPR011335">
    <property type="entry name" value="Restrct_endonuc-II-like"/>
</dbReference>
<gene>
    <name evidence="1" type="ORF">SAMN05421846_104110</name>
</gene>
<proteinExistence type="predicted"/>
<dbReference type="Proteomes" id="UP000198869">
    <property type="component" value="Unassembled WGS sequence"/>
</dbReference>
<reference evidence="2" key="1">
    <citation type="submission" date="2016-10" db="EMBL/GenBank/DDBJ databases">
        <authorList>
            <person name="Varghese N."/>
            <person name="Submissions S."/>
        </authorList>
    </citation>
    <scope>NUCLEOTIDE SEQUENCE [LARGE SCALE GENOMIC DNA]</scope>
    <source>
        <strain evidence="2">DSM 17071</strain>
    </source>
</reference>
<evidence type="ECO:0000313" key="1">
    <source>
        <dbReference type="EMBL" id="SDI11146.1"/>
    </source>
</evidence>
<dbReference type="SUPFAM" id="SSF52980">
    <property type="entry name" value="Restriction endonuclease-like"/>
    <property type="match status" value="1"/>
</dbReference>
<dbReference type="OrthoDB" id="735874at2"/>
<evidence type="ECO:0000313" key="2">
    <source>
        <dbReference type="Proteomes" id="UP000198869"/>
    </source>
</evidence>
<dbReference type="EMBL" id="FNDW01000004">
    <property type="protein sequence ID" value="SDI11146.1"/>
    <property type="molecule type" value="Genomic_DNA"/>
</dbReference>
<name>A0A1G8HWV5_9FLAO</name>
<accession>A0A1G8HWV5</accession>
<evidence type="ECO:0008006" key="3">
    <source>
        <dbReference type="Google" id="ProtNLM"/>
    </source>
</evidence>
<organism evidence="1 2">
    <name type="scientific">Chryseobacterium taeanense</name>
    <dbReference type="NCBI Taxonomy" id="311334"/>
    <lineage>
        <taxon>Bacteria</taxon>
        <taxon>Pseudomonadati</taxon>
        <taxon>Bacteroidota</taxon>
        <taxon>Flavobacteriia</taxon>
        <taxon>Flavobacteriales</taxon>
        <taxon>Weeksellaceae</taxon>
        <taxon>Chryseobacterium group</taxon>
        <taxon>Chryseobacterium</taxon>
    </lineage>
</organism>
<dbReference type="RefSeq" id="WP_089856743.1">
    <property type="nucleotide sequence ID" value="NZ_FNDW01000004.1"/>
</dbReference>
<keyword evidence="2" id="KW-1185">Reference proteome</keyword>
<sequence length="477" mass="54886">MTVEQYLKKNGPTLSSVLIKELSDDGLSQEAIRKRISRLKSPVNKIIGFFKDNQAFYFLDEQFQTQIYFENLRACLKTDAKKYFSVIRAIEYHYGYIKKDHLSSFTFSPTQNLTSHRNISDVITQLKSLEVIIDDGDYYMLNDLITSKKANFQLYKGVELAKETILSQFYNYSKSIGLVSYNSGKFHSEFAKFQFGFVAPSYVCGITSFSKNILHPAFVLTDVLIGNKVTIEDVNTYLAKIDVIKNTSKNNFLPYLILDNVNQDAFKLLKSNGIIVGFVNKLFGSEYEELLRSLINTVANAGAILKQNPQAYIDLIINLNKLVDGKTNNLKGDLFELAVGYYYSNISQNIDIGRKINYTGFQREIDVYASSQGSLTICECKAYKRSVDLDQTNKWLTQKVPVIYDWIRSFENDKDIIFEFWSTSGFTTEAQDLLQDRKEKSRKYKIDFLSENEIIARAQKSKAQKIVEIMREYFIKD</sequence>